<dbReference type="EMBL" id="OZ035824">
    <property type="protein sequence ID" value="CAL1593912.1"/>
    <property type="molecule type" value="Genomic_DNA"/>
</dbReference>
<keyword evidence="9" id="KW-0119">Carbohydrate metabolism</keyword>
<comment type="subunit">
    <text evidence="4">Homotetramer.</text>
</comment>
<dbReference type="EC" id="4.1.3.3" evidence="5"/>
<evidence type="ECO:0000313" key="12">
    <source>
        <dbReference type="Proteomes" id="UP001497482"/>
    </source>
</evidence>
<evidence type="ECO:0000256" key="3">
    <source>
        <dbReference type="ARBA" id="ARBA00006324"/>
    </source>
</evidence>
<dbReference type="PANTHER" id="PTHR12128">
    <property type="entry name" value="DIHYDRODIPICOLINATE SYNTHASE"/>
    <property type="match status" value="1"/>
</dbReference>
<organism evidence="11 12">
    <name type="scientific">Knipowitschia caucasica</name>
    <name type="common">Caucasian dwarf goby</name>
    <name type="synonym">Pomatoschistus caucasicus</name>
    <dbReference type="NCBI Taxonomy" id="637954"/>
    <lineage>
        <taxon>Eukaryota</taxon>
        <taxon>Metazoa</taxon>
        <taxon>Chordata</taxon>
        <taxon>Craniata</taxon>
        <taxon>Vertebrata</taxon>
        <taxon>Euteleostomi</taxon>
        <taxon>Actinopterygii</taxon>
        <taxon>Neopterygii</taxon>
        <taxon>Teleostei</taxon>
        <taxon>Neoteleostei</taxon>
        <taxon>Acanthomorphata</taxon>
        <taxon>Gobiaria</taxon>
        <taxon>Gobiiformes</taxon>
        <taxon>Gobioidei</taxon>
        <taxon>Gobiidae</taxon>
        <taxon>Gobiinae</taxon>
        <taxon>Knipowitschia</taxon>
    </lineage>
</organism>
<dbReference type="InterPro" id="IPR013785">
    <property type="entry name" value="Aldolase_TIM"/>
</dbReference>
<comment type="subcellular location">
    <subcellularLocation>
        <location evidence="1">Cytoplasm</location>
    </subcellularLocation>
</comment>
<keyword evidence="7" id="KW-0456">Lyase</keyword>
<comment type="similarity">
    <text evidence="3">Belongs to the DapA family. NanA subfamily.</text>
</comment>
<evidence type="ECO:0000256" key="7">
    <source>
        <dbReference type="ARBA" id="ARBA00023239"/>
    </source>
</evidence>
<evidence type="ECO:0000256" key="1">
    <source>
        <dbReference type="ARBA" id="ARBA00004496"/>
    </source>
</evidence>
<sequence length="360" mass="39768">MLTLREQPSSCGLTTCRGCWFFFWLILHLPNISGVRVMAPAAERRMTGVIAATFTPLTPEGEINLTLIGPYIDYLIEKQNVKSIFVNGTTGESMSLSVAERKALAEEWCLKAKGKMDLVVVHVGCMSLKDSQELAEHAAQIGADGIAVISPSFFKPSTADDLKEYLRQVAIKAPTVPFYYYHVPSVTGVKVPVRDLLHDIEKLIPSFRGVKFSGSDLMDFGQCVSHSRPHWSLVYGVDEQLISGLAMGATGAVGSTYNYIGGHMIKLVTAFENGNQLQARAIQFKLQELLGFAMDIGFDLGVNKQLMSDVSGLNLGPPRLPLRQRPQDHTQSILQKYQSLFQDCRSFIFSHTMMKGSLLM</sequence>
<dbReference type="Pfam" id="PF00701">
    <property type="entry name" value="DHDPS"/>
    <property type="match status" value="1"/>
</dbReference>
<dbReference type="SMART" id="SM01130">
    <property type="entry name" value="DHDPS"/>
    <property type="match status" value="1"/>
</dbReference>
<dbReference type="InterPro" id="IPR020624">
    <property type="entry name" value="Schiff_base-form_aldolases_CS"/>
</dbReference>
<evidence type="ECO:0000256" key="6">
    <source>
        <dbReference type="ARBA" id="ARBA00022490"/>
    </source>
</evidence>
<dbReference type="Gene3D" id="3.20.20.70">
    <property type="entry name" value="Aldolase class I"/>
    <property type="match status" value="1"/>
</dbReference>
<dbReference type="PRINTS" id="PR00146">
    <property type="entry name" value="DHPICSNTHASE"/>
</dbReference>
<dbReference type="PANTHER" id="PTHR12128:SF21">
    <property type="entry name" value="N-ACETYLNEURAMINATE LYASE"/>
    <property type="match status" value="1"/>
</dbReference>
<dbReference type="GO" id="GO:0005737">
    <property type="term" value="C:cytoplasm"/>
    <property type="evidence" value="ECO:0007669"/>
    <property type="project" value="UniProtKB-SubCell"/>
</dbReference>
<dbReference type="SUPFAM" id="SSF51569">
    <property type="entry name" value="Aldolase"/>
    <property type="match status" value="1"/>
</dbReference>
<keyword evidence="12" id="KW-1185">Reference proteome</keyword>
<dbReference type="PROSITE" id="PS00665">
    <property type="entry name" value="DHDPS_1"/>
    <property type="match status" value="1"/>
</dbReference>
<protein>
    <recommendedName>
        <fullName evidence="5">N-acetylneuraminate lyase</fullName>
        <ecNumber evidence="5">4.1.3.3</ecNumber>
    </recommendedName>
</protein>
<reference evidence="11 12" key="1">
    <citation type="submission" date="2024-04" db="EMBL/GenBank/DDBJ databases">
        <authorList>
            <person name="Waldvogel A.-M."/>
            <person name="Schoenle A."/>
        </authorList>
    </citation>
    <scope>NUCLEOTIDE SEQUENCE [LARGE SCALE GENOMIC DNA]</scope>
</reference>
<evidence type="ECO:0000256" key="9">
    <source>
        <dbReference type="ARBA" id="ARBA00023277"/>
    </source>
</evidence>
<accession>A0AAV2KV75</accession>
<evidence type="ECO:0000256" key="5">
    <source>
        <dbReference type="ARBA" id="ARBA00012911"/>
    </source>
</evidence>
<name>A0AAV2KV75_KNICA</name>
<evidence type="ECO:0000256" key="2">
    <source>
        <dbReference type="ARBA" id="ARBA00004878"/>
    </source>
</evidence>
<dbReference type="GO" id="GO:0008747">
    <property type="term" value="F:N-acetylneuraminate lyase activity"/>
    <property type="evidence" value="ECO:0007669"/>
    <property type="project" value="UniProtKB-EC"/>
</dbReference>
<proteinExistence type="inferred from homology"/>
<evidence type="ECO:0000313" key="11">
    <source>
        <dbReference type="EMBL" id="CAL1593912.1"/>
    </source>
</evidence>
<gene>
    <name evidence="11" type="ORF">KC01_LOCUS22919</name>
</gene>
<comment type="pathway">
    <text evidence="2">Amino-sugar metabolism; N-acetylneuraminate degradation.</text>
</comment>
<keyword evidence="6" id="KW-0963">Cytoplasm</keyword>
<evidence type="ECO:0000256" key="10">
    <source>
        <dbReference type="ARBA" id="ARBA00044906"/>
    </source>
</evidence>
<keyword evidence="8" id="KW-0704">Schiff base</keyword>
<comment type="catalytic activity">
    <reaction evidence="10">
        <text>aceneuramate = aldehydo-N-acetyl-D-mannosamine + pyruvate</text>
        <dbReference type="Rhea" id="RHEA:23296"/>
        <dbReference type="ChEBI" id="CHEBI:15361"/>
        <dbReference type="ChEBI" id="CHEBI:17122"/>
        <dbReference type="ChEBI" id="CHEBI:173083"/>
        <dbReference type="EC" id="4.1.3.3"/>
    </reaction>
</comment>
<dbReference type="InterPro" id="IPR002220">
    <property type="entry name" value="DapA-like"/>
</dbReference>
<dbReference type="AlphaFoldDB" id="A0AAV2KV75"/>
<evidence type="ECO:0000256" key="4">
    <source>
        <dbReference type="ARBA" id="ARBA00011881"/>
    </source>
</evidence>
<dbReference type="Proteomes" id="UP001497482">
    <property type="component" value="Chromosome 2"/>
</dbReference>
<evidence type="ECO:0000256" key="8">
    <source>
        <dbReference type="ARBA" id="ARBA00023270"/>
    </source>
</evidence>